<dbReference type="PATRIC" id="fig|1262449.3.peg.3372"/>
<keyword evidence="5 6" id="KW-0472">Membrane</keyword>
<dbReference type="PIRSF" id="PIRSF038958">
    <property type="entry name" value="PG_synth_SpoVB"/>
    <property type="match status" value="1"/>
</dbReference>
<evidence type="ECO:0000256" key="5">
    <source>
        <dbReference type="ARBA" id="ARBA00023136"/>
    </source>
</evidence>
<feature type="transmembrane region" description="Helical" evidence="6">
    <location>
        <begin position="48"/>
        <end position="70"/>
    </location>
</feature>
<evidence type="ECO:0000256" key="4">
    <source>
        <dbReference type="ARBA" id="ARBA00022989"/>
    </source>
</evidence>
<feature type="transmembrane region" description="Helical" evidence="6">
    <location>
        <begin position="488"/>
        <end position="508"/>
    </location>
</feature>
<dbReference type="GeneID" id="93073717"/>
<reference evidence="7 10" key="1">
    <citation type="journal article" date="2015" name="Genome Announc.">
        <title>Complete Genome Sequence of the Nitrogen-Fixing and Solvent-Producing Clostridium pasteurianum DSM 525.</title>
        <authorList>
            <person name="Poehlein A."/>
            <person name="Grosse-Honebrink A."/>
            <person name="Zhang Y."/>
            <person name="Minton N.P."/>
            <person name="Daniel R."/>
        </authorList>
    </citation>
    <scope>NUCLEOTIDE SEQUENCE [LARGE SCALE GENOMIC DNA]</scope>
    <source>
        <strain evidence="7">DSM 525</strain>
        <strain evidence="10">DSM 525 / ATCC 6013</strain>
    </source>
</reference>
<feature type="transmembrane region" description="Helical" evidence="6">
    <location>
        <begin position="184"/>
        <end position="204"/>
    </location>
</feature>
<dbReference type="KEGG" id="cpat:CLPA_c15450"/>
<evidence type="ECO:0000313" key="8">
    <source>
        <dbReference type="EMBL" id="KRU12385.1"/>
    </source>
</evidence>
<dbReference type="Proteomes" id="UP000028042">
    <property type="component" value="Unassembled WGS sequence"/>
</dbReference>
<feature type="transmembrane region" description="Helical" evidence="6">
    <location>
        <begin position="455"/>
        <end position="476"/>
    </location>
</feature>
<dbReference type="GO" id="GO:0005886">
    <property type="term" value="C:plasma membrane"/>
    <property type="evidence" value="ECO:0007669"/>
    <property type="project" value="UniProtKB-SubCell"/>
</dbReference>
<evidence type="ECO:0000256" key="2">
    <source>
        <dbReference type="ARBA" id="ARBA00022475"/>
    </source>
</evidence>
<dbReference type="EMBL" id="JPGY02000001">
    <property type="protein sequence ID" value="KRU12385.1"/>
    <property type="molecule type" value="Genomic_DNA"/>
</dbReference>
<organism evidence="7 10">
    <name type="scientific">Clostridium pasteurianum DSM 525 = ATCC 6013</name>
    <dbReference type="NCBI Taxonomy" id="1262449"/>
    <lineage>
        <taxon>Bacteria</taxon>
        <taxon>Bacillati</taxon>
        <taxon>Bacillota</taxon>
        <taxon>Clostridia</taxon>
        <taxon>Eubacteriales</taxon>
        <taxon>Clostridiaceae</taxon>
        <taxon>Clostridium</taxon>
    </lineage>
</organism>
<proteinExistence type="predicted"/>
<feature type="transmembrane region" description="Helical" evidence="6">
    <location>
        <begin position="290"/>
        <end position="312"/>
    </location>
</feature>
<reference evidence="8 9" key="3">
    <citation type="journal article" name="Genome Announc.">
        <title>Improved Draft Genome Sequence of Clostridium pasteurianum Strain ATCC 6013 (DSM 525) Using a Hybrid Next-Generation Sequencing Approach.</title>
        <authorList>
            <person name="Pyne M.E."/>
            <person name="Utturkar S."/>
            <person name="Brown S.D."/>
            <person name="Moo-Young M."/>
            <person name="Chung D.A."/>
            <person name="Chou C.P."/>
        </authorList>
    </citation>
    <scope>NUCLEOTIDE SEQUENCE [LARGE SCALE GENOMIC DNA]</scope>
    <source>
        <strain evidence="8 9">ATCC 6013</strain>
    </source>
</reference>
<gene>
    <name evidence="7" type="primary">spoVB1</name>
    <name evidence="7" type="ORF">CLPA_c15450</name>
    <name evidence="8" type="ORF">CP6013_01632</name>
</gene>
<dbReference type="KEGG" id="cpae:CPAST_c15450"/>
<evidence type="ECO:0000256" key="1">
    <source>
        <dbReference type="ARBA" id="ARBA00004651"/>
    </source>
</evidence>
<evidence type="ECO:0000313" key="9">
    <source>
        <dbReference type="Proteomes" id="UP000028042"/>
    </source>
</evidence>
<comment type="subcellular location">
    <subcellularLocation>
        <location evidence="1">Cell membrane</location>
        <topology evidence="1">Multi-pass membrane protein</topology>
    </subcellularLocation>
</comment>
<dbReference type="InterPro" id="IPR002797">
    <property type="entry name" value="Polysacc_synth"/>
</dbReference>
<dbReference type="InterPro" id="IPR024923">
    <property type="entry name" value="PG_synth_SpoVB"/>
</dbReference>
<feature type="transmembrane region" description="Helical" evidence="6">
    <location>
        <begin position="120"/>
        <end position="140"/>
    </location>
</feature>
<keyword evidence="10" id="KW-1185">Reference proteome</keyword>
<evidence type="ECO:0000313" key="10">
    <source>
        <dbReference type="Proteomes" id="UP000030905"/>
    </source>
</evidence>
<protein>
    <submittedName>
        <fullName evidence="8">Polysaccharide biosynthesis protein</fullName>
    </submittedName>
    <submittedName>
        <fullName evidence="7">Stage V sporulation protein B</fullName>
    </submittedName>
</protein>
<sequence length="536" mass="59118">MKEQSTGKGFAILSAATMAVKLLSIIYMPFLLRIIGGDRPYAIYQVTYQIYVFIYVLTNTGIPSAISKLVSEFMAVGNYRSAIKAFKISRFLLFAIGIIMAVFMFAISKPLTEYMNYREARYSVIALCPAILFTSVASAYRGYFQGRSNMKPTAISQVLEQIINTVFSLSFAAIFIGYGVEAGVVGATVGTTLGALASTVYLIVTYEKNKHIKVVNFDGSKKFIKHTNNQVLRRIIKYSVPITICIGITNAGNIIDSYNITARLIAGGALKNYAQSIYGMYGKYMTLSNMPITIISALAMAILPAVSKAVALKDKKLIGNKINFAFKTNFLIAIPAAVGFSVLGDPIYRLLHLGDGYKIMMFGSIVVILMALVQIQTSILQGMGRLYVVTFYSVLGLVVKFIVNYILVAVPSINIYGAIIGSIAGFILPIVLNIIYMQKILKLKIDFLSYVFKPLVSSIFMAAVTYVVYNILIYLLKFIIVGYLNNAIALFISIAVGVIAYFYSIVFIKGISKEELDIMPNKIKKIIPKRVFSNIE</sequence>
<dbReference type="Proteomes" id="UP000030905">
    <property type="component" value="Chromosome"/>
</dbReference>
<dbReference type="PANTHER" id="PTHR30250:SF21">
    <property type="entry name" value="LIPID II FLIPPASE MURJ"/>
    <property type="match status" value="1"/>
</dbReference>
<evidence type="ECO:0000256" key="3">
    <source>
        <dbReference type="ARBA" id="ARBA00022692"/>
    </source>
</evidence>
<dbReference type="AlphaFoldDB" id="A0A0H3J948"/>
<dbReference type="Pfam" id="PF01943">
    <property type="entry name" value="Polysacc_synt"/>
    <property type="match status" value="1"/>
</dbReference>
<feature type="transmembrane region" description="Helical" evidence="6">
    <location>
        <begin position="413"/>
        <end position="435"/>
    </location>
</feature>
<dbReference type="InterPro" id="IPR050833">
    <property type="entry name" value="Poly_Biosynth_Transport"/>
</dbReference>
<feature type="transmembrane region" description="Helical" evidence="6">
    <location>
        <begin position="356"/>
        <end position="375"/>
    </location>
</feature>
<evidence type="ECO:0000256" key="6">
    <source>
        <dbReference type="SAM" id="Phobius"/>
    </source>
</evidence>
<keyword evidence="3 6" id="KW-0812">Transmembrane</keyword>
<name>A0A0H3J948_CLOPA</name>
<feature type="transmembrane region" description="Helical" evidence="6">
    <location>
        <begin position="387"/>
        <end position="407"/>
    </location>
</feature>
<reference evidence="8" key="2">
    <citation type="submission" date="2015-10" db="EMBL/GenBank/DDBJ databases">
        <title>Improved Draft Genome Sequence of Clostridium pasteurianum Strain ATCC 6013 (DSM 525) Using a Hybrid Next-Generation Sequencing Approach.</title>
        <authorList>
            <person name="Pyne M.E."/>
            <person name="Utturkar S.M."/>
            <person name="Brown S.D."/>
            <person name="Moo-Young M."/>
            <person name="Chung D.A."/>
            <person name="Chou P.C."/>
        </authorList>
    </citation>
    <scope>NUCLEOTIDE SEQUENCE</scope>
    <source>
        <strain evidence="8">ATCC 6013</strain>
    </source>
</reference>
<feature type="transmembrane region" description="Helical" evidence="6">
    <location>
        <begin position="324"/>
        <end position="344"/>
    </location>
</feature>
<dbReference type="eggNOG" id="COG2244">
    <property type="taxonomic scope" value="Bacteria"/>
</dbReference>
<keyword evidence="2" id="KW-1003">Cell membrane</keyword>
<dbReference type="EMBL" id="CP009268">
    <property type="protein sequence ID" value="AJA51608.1"/>
    <property type="molecule type" value="Genomic_DNA"/>
</dbReference>
<evidence type="ECO:0000313" key="7">
    <source>
        <dbReference type="EMBL" id="AJA51608.1"/>
    </source>
</evidence>
<keyword evidence="4 6" id="KW-1133">Transmembrane helix</keyword>
<feature type="transmembrane region" description="Helical" evidence="6">
    <location>
        <begin position="91"/>
        <end position="108"/>
    </location>
</feature>
<dbReference type="RefSeq" id="WP_003447198.1">
    <property type="nucleotide sequence ID" value="NZ_ANZB01000014.1"/>
</dbReference>
<dbReference type="PANTHER" id="PTHR30250">
    <property type="entry name" value="PST FAMILY PREDICTED COLANIC ACID TRANSPORTER"/>
    <property type="match status" value="1"/>
</dbReference>
<feature type="transmembrane region" description="Helical" evidence="6">
    <location>
        <begin position="161"/>
        <end position="178"/>
    </location>
</feature>
<feature type="transmembrane region" description="Helical" evidence="6">
    <location>
        <begin position="235"/>
        <end position="255"/>
    </location>
</feature>
<dbReference type="CDD" id="cd13124">
    <property type="entry name" value="MATE_SpoVB_like"/>
    <property type="match status" value="1"/>
</dbReference>
<feature type="transmembrane region" description="Helical" evidence="6">
    <location>
        <begin position="12"/>
        <end position="36"/>
    </location>
</feature>
<accession>A0A0H3J948</accession>